<organism evidence="1 2">
    <name type="scientific">Dysgonomonas capnocytophagoides</name>
    <dbReference type="NCBI Taxonomy" id="45254"/>
    <lineage>
        <taxon>Bacteria</taxon>
        <taxon>Pseudomonadati</taxon>
        <taxon>Bacteroidota</taxon>
        <taxon>Bacteroidia</taxon>
        <taxon>Bacteroidales</taxon>
        <taxon>Dysgonomonadaceae</taxon>
        <taxon>Dysgonomonas</taxon>
    </lineage>
</organism>
<dbReference type="AlphaFoldDB" id="A0A4Y8L7B9"/>
<comment type="caution">
    <text evidence="1">The sequence shown here is derived from an EMBL/GenBank/DDBJ whole genome shotgun (WGS) entry which is preliminary data.</text>
</comment>
<reference evidence="1 2" key="1">
    <citation type="submission" date="2019-03" db="EMBL/GenBank/DDBJ databases">
        <title>San Antonio Military Medical Center submission to MRSN (WRAIR), pending publication.</title>
        <authorList>
            <person name="Blyth D.M."/>
            <person name="Mccarthy S.L."/>
            <person name="Schall S.E."/>
            <person name="Stam J.A."/>
            <person name="Ong A.C."/>
            <person name="Mcgann P.T."/>
        </authorList>
    </citation>
    <scope>NUCLEOTIDE SEQUENCE [LARGE SCALE GENOMIC DNA]</scope>
    <source>
        <strain evidence="1 2">MRSN571793</strain>
    </source>
</reference>
<sequence length="79" mass="9342">MIDLLKGLERYFEVTPRAQIIKDWEATAKYDEGGITVDELISCCAQPWIFDNINNEEYENPTYLNKKSEELFGFFLYLH</sequence>
<keyword evidence="2" id="KW-1185">Reference proteome</keyword>
<dbReference type="RefSeq" id="WP_134436268.1">
    <property type="nucleotide sequence ID" value="NZ_SOML01000005.1"/>
</dbReference>
<name>A0A4Y8L7B9_9BACT</name>
<dbReference type="Proteomes" id="UP000297861">
    <property type="component" value="Unassembled WGS sequence"/>
</dbReference>
<proteinExistence type="predicted"/>
<gene>
    <name evidence="1" type="ORF">E2605_09500</name>
</gene>
<dbReference type="EMBL" id="SOML01000005">
    <property type="protein sequence ID" value="TFD96396.1"/>
    <property type="molecule type" value="Genomic_DNA"/>
</dbReference>
<dbReference type="OrthoDB" id="1073166at2"/>
<evidence type="ECO:0000313" key="1">
    <source>
        <dbReference type="EMBL" id="TFD96396.1"/>
    </source>
</evidence>
<protein>
    <submittedName>
        <fullName evidence="1">Uncharacterized protein</fullName>
    </submittedName>
</protein>
<accession>A0A4Y8L7B9</accession>
<evidence type="ECO:0000313" key="2">
    <source>
        <dbReference type="Proteomes" id="UP000297861"/>
    </source>
</evidence>